<name>A0A9W6DFA7_9FIRM</name>
<keyword evidence="6 7" id="KW-0472">Membrane</keyword>
<dbReference type="Pfam" id="PF00528">
    <property type="entry name" value="BPD_transp_1"/>
    <property type="match status" value="1"/>
</dbReference>
<evidence type="ECO:0000256" key="7">
    <source>
        <dbReference type="RuleBase" id="RU363032"/>
    </source>
</evidence>
<feature type="transmembrane region" description="Helical" evidence="7">
    <location>
        <begin position="79"/>
        <end position="100"/>
    </location>
</feature>
<evidence type="ECO:0000256" key="5">
    <source>
        <dbReference type="ARBA" id="ARBA00022989"/>
    </source>
</evidence>
<dbReference type="RefSeq" id="WP_281814715.1">
    <property type="nucleotide sequence ID" value="NZ_BRLB01000003.1"/>
</dbReference>
<dbReference type="GO" id="GO:0055085">
    <property type="term" value="P:transmembrane transport"/>
    <property type="evidence" value="ECO:0007669"/>
    <property type="project" value="InterPro"/>
</dbReference>
<feature type="transmembrane region" description="Helical" evidence="7">
    <location>
        <begin position="112"/>
        <end position="132"/>
    </location>
</feature>
<gene>
    <name evidence="9" type="ORF">SH1V18_17620</name>
</gene>
<feature type="transmembrane region" description="Helical" evidence="7">
    <location>
        <begin position="207"/>
        <end position="228"/>
    </location>
</feature>
<dbReference type="AlphaFoldDB" id="A0A9W6DFA7"/>
<proteinExistence type="inferred from homology"/>
<protein>
    <submittedName>
        <fullName evidence="9">ABC transporter permease</fullName>
    </submittedName>
</protein>
<organism evidence="9 10">
    <name type="scientific">Vallitalea longa</name>
    <dbReference type="NCBI Taxonomy" id="2936439"/>
    <lineage>
        <taxon>Bacteria</taxon>
        <taxon>Bacillati</taxon>
        <taxon>Bacillota</taxon>
        <taxon>Clostridia</taxon>
        <taxon>Lachnospirales</taxon>
        <taxon>Vallitaleaceae</taxon>
        <taxon>Vallitalea</taxon>
    </lineage>
</organism>
<dbReference type="InterPro" id="IPR051393">
    <property type="entry name" value="ABC_transporter_permease"/>
</dbReference>
<dbReference type="InterPro" id="IPR000515">
    <property type="entry name" value="MetI-like"/>
</dbReference>
<keyword evidence="5 7" id="KW-1133">Transmembrane helix</keyword>
<reference evidence="9" key="1">
    <citation type="submission" date="2022-06" db="EMBL/GenBank/DDBJ databases">
        <title>Vallitalea longa sp. nov., an anaerobic bacterium isolated from marine sediment.</title>
        <authorList>
            <person name="Hirano S."/>
            <person name="Terahara T."/>
            <person name="Mori K."/>
            <person name="Hamada M."/>
            <person name="Matsumoto R."/>
            <person name="Kobayashi T."/>
        </authorList>
    </citation>
    <scope>NUCLEOTIDE SEQUENCE</scope>
    <source>
        <strain evidence="9">SH18-1</strain>
    </source>
</reference>
<dbReference type="Gene3D" id="1.10.3720.10">
    <property type="entry name" value="MetI-like"/>
    <property type="match status" value="1"/>
</dbReference>
<dbReference type="PANTHER" id="PTHR30193:SF37">
    <property type="entry name" value="INNER MEMBRANE ABC TRANSPORTER PERMEASE PROTEIN YCJO"/>
    <property type="match status" value="1"/>
</dbReference>
<evidence type="ECO:0000256" key="1">
    <source>
        <dbReference type="ARBA" id="ARBA00004651"/>
    </source>
</evidence>
<evidence type="ECO:0000259" key="8">
    <source>
        <dbReference type="PROSITE" id="PS50928"/>
    </source>
</evidence>
<evidence type="ECO:0000256" key="4">
    <source>
        <dbReference type="ARBA" id="ARBA00022692"/>
    </source>
</evidence>
<evidence type="ECO:0000256" key="3">
    <source>
        <dbReference type="ARBA" id="ARBA00022475"/>
    </source>
</evidence>
<dbReference type="Proteomes" id="UP001144256">
    <property type="component" value="Unassembled WGS sequence"/>
</dbReference>
<keyword evidence="2 7" id="KW-0813">Transport</keyword>
<dbReference type="CDD" id="cd06261">
    <property type="entry name" value="TM_PBP2"/>
    <property type="match status" value="1"/>
</dbReference>
<dbReference type="EMBL" id="BRLB01000003">
    <property type="protein sequence ID" value="GKX29282.1"/>
    <property type="molecule type" value="Genomic_DNA"/>
</dbReference>
<feature type="transmembrane region" description="Helical" evidence="7">
    <location>
        <begin position="16"/>
        <end position="38"/>
    </location>
</feature>
<dbReference type="InterPro" id="IPR035906">
    <property type="entry name" value="MetI-like_sf"/>
</dbReference>
<dbReference type="PANTHER" id="PTHR30193">
    <property type="entry name" value="ABC TRANSPORTER PERMEASE PROTEIN"/>
    <property type="match status" value="1"/>
</dbReference>
<feature type="transmembrane region" description="Helical" evidence="7">
    <location>
        <begin position="160"/>
        <end position="186"/>
    </location>
</feature>
<keyword evidence="10" id="KW-1185">Reference proteome</keyword>
<evidence type="ECO:0000256" key="2">
    <source>
        <dbReference type="ARBA" id="ARBA00022448"/>
    </source>
</evidence>
<accession>A0A9W6DFA7</accession>
<evidence type="ECO:0000256" key="6">
    <source>
        <dbReference type="ARBA" id="ARBA00023136"/>
    </source>
</evidence>
<feature type="transmembrane region" description="Helical" evidence="7">
    <location>
        <begin position="263"/>
        <end position="286"/>
    </location>
</feature>
<evidence type="ECO:0000313" key="9">
    <source>
        <dbReference type="EMBL" id="GKX29282.1"/>
    </source>
</evidence>
<keyword evidence="3" id="KW-1003">Cell membrane</keyword>
<keyword evidence="4 7" id="KW-0812">Transmembrane</keyword>
<feature type="domain" description="ABC transmembrane type-1" evidence="8">
    <location>
        <begin position="75"/>
        <end position="287"/>
    </location>
</feature>
<dbReference type="PROSITE" id="PS50928">
    <property type="entry name" value="ABC_TM1"/>
    <property type="match status" value="1"/>
</dbReference>
<evidence type="ECO:0000313" key="10">
    <source>
        <dbReference type="Proteomes" id="UP001144256"/>
    </source>
</evidence>
<comment type="caution">
    <text evidence="9">The sequence shown here is derived from an EMBL/GenBank/DDBJ whole genome shotgun (WGS) entry which is preliminary data.</text>
</comment>
<comment type="similarity">
    <text evidence="7">Belongs to the binding-protein-dependent transport system permease family.</text>
</comment>
<comment type="subcellular location">
    <subcellularLocation>
        <location evidence="1 7">Cell membrane</location>
        <topology evidence="1 7">Multi-pass membrane protein</topology>
    </subcellularLocation>
</comment>
<dbReference type="SUPFAM" id="SSF161098">
    <property type="entry name" value="MetI-like"/>
    <property type="match status" value="1"/>
</dbReference>
<sequence>MKVAKNKIKQSGRKTIIIWTMSLVVIMYSVFVFFPIIYGLSTSFFNWNPFQSVFKFVGVDNYTYALKNPLFWKSLGNTIYFTIGSLILTVGFGLLFAALIHSVKRGTSFYRGIYFLPVISSMVAVSMLWKFMYNYDNGFFNSVLMGMGLSKVPWLQNSSIALPAIMVVQAWKDIGYALVLILAGINSIDPSIFESAEIDGAGKFRRFISITIPLIKNSITILVITKLIDYMQVYTPIKFITEGGPGTDTNTMSFYIFEEAFTYYNFGSASAISFILFAIIFILSMVQLKFNKNN</sequence>
<dbReference type="GO" id="GO:0005886">
    <property type="term" value="C:plasma membrane"/>
    <property type="evidence" value="ECO:0007669"/>
    <property type="project" value="UniProtKB-SubCell"/>
</dbReference>